<dbReference type="GO" id="GO:0016020">
    <property type="term" value="C:membrane"/>
    <property type="evidence" value="ECO:0007669"/>
    <property type="project" value="TreeGrafter"/>
</dbReference>
<sequence>MSLLRQVLQRFRTTQEHFQELLSLYKFSLVWERVDAAKAEAFGTAVASGLICGDGIWSFPSSVLAIVGVNPSGCMKFLSAATNSKVDSFLKRS</sequence>
<dbReference type="AlphaFoldDB" id="A0A3P6FNW0"/>
<reference evidence="1" key="1">
    <citation type="submission" date="2018-11" db="EMBL/GenBank/DDBJ databases">
        <authorList>
            <consortium name="Genoscope - CEA"/>
            <person name="William W."/>
        </authorList>
    </citation>
    <scope>NUCLEOTIDE SEQUENCE</scope>
</reference>
<proteinExistence type="predicted"/>
<protein>
    <submittedName>
        <fullName evidence="1">Uncharacterized protein</fullName>
    </submittedName>
</protein>
<dbReference type="PANTHER" id="PTHR31645:SF62">
    <property type="entry name" value="METAL-NICOTIANAMINE TRANSPORTER YSL5-RELATED"/>
    <property type="match status" value="1"/>
</dbReference>
<dbReference type="GO" id="GO:0035673">
    <property type="term" value="F:oligopeptide transmembrane transporter activity"/>
    <property type="evidence" value="ECO:0007669"/>
    <property type="project" value="InterPro"/>
</dbReference>
<gene>
    <name evidence="1" type="ORF">BOLC8T47249H</name>
</gene>
<evidence type="ECO:0000313" key="1">
    <source>
        <dbReference type="EMBL" id="VDD54020.1"/>
    </source>
</evidence>
<dbReference type="EMBL" id="LR031879">
    <property type="protein sequence ID" value="VDD54020.1"/>
    <property type="molecule type" value="Genomic_DNA"/>
</dbReference>
<name>A0A3P6FNW0_BRAOL</name>
<organism evidence="1">
    <name type="scientific">Brassica oleracea</name>
    <name type="common">Wild cabbage</name>
    <dbReference type="NCBI Taxonomy" id="3712"/>
    <lineage>
        <taxon>Eukaryota</taxon>
        <taxon>Viridiplantae</taxon>
        <taxon>Streptophyta</taxon>
        <taxon>Embryophyta</taxon>
        <taxon>Tracheophyta</taxon>
        <taxon>Spermatophyta</taxon>
        <taxon>Magnoliopsida</taxon>
        <taxon>eudicotyledons</taxon>
        <taxon>Gunneridae</taxon>
        <taxon>Pentapetalae</taxon>
        <taxon>rosids</taxon>
        <taxon>malvids</taxon>
        <taxon>Brassicales</taxon>
        <taxon>Brassicaceae</taxon>
        <taxon>Brassiceae</taxon>
        <taxon>Brassica</taxon>
    </lineage>
</organism>
<dbReference type="InterPro" id="IPR045035">
    <property type="entry name" value="YSL-like"/>
</dbReference>
<dbReference type="PANTHER" id="PTHR31645">
    <property type="entry name" value="OLIGOPEPTIDE TRANSPORTER YGL114W-RELATED"/>
    <property type="match status" value="1"/>
</dbReference>
<accession>A0A3P6FNW0</accession>